<feature type="compositionally biased region" description="Polar residues" evidence="3">
    <location>
        <begin position="381"/>
        <end position="394"/>
    </location>
</feature>
<dbReference type="FunFam" id="2.30.30.40:FF:000233">
    <property type="entry name" value="NADPH oxidase organizer 1"/>
    <property type="match status" value="1"/>
</dbReference>
<keyword evidence="6" id="KW-1185">Reference proteome</keyword>
<dbReference type="InterPro" id="IPR051228">
    <property type="entry name" value="NADPH_Oxidase/PX-Domain"/>
</dbReference>
<dbReference type="AlphaFoldDB" id="A0AA97LD05"/>
<dbReference type="GO" id="GO:0016176">
    <property type="term" value="F:superoxide-generating NADPH oxidase activator activity"/>
    <property type="evidence" value="ECO:0007669"/>
    <property type="project" value="TreeGrafter"/>
</dbReference>
<accession>A0AA97LD05</accession>
<feature type="domain" description="PX" evidence="5">
    <location>
        <begin position="1"/>
        <end position="103"/>
    </location>
</feature>
<name>A0AA97LD05_EUBMA</name>
<dbReference type="InterPro" id="IPR036871">
    <property type="entry name" value="PX_dom_sf"/>
</dbReference>
<dbReference type="GeneID" id="129340506"/>
<organism evidence="6 7">
    <name type="scientific">Eublepharis macularius</name>
    <name type="common">Leopard gecko</name>
    <name type="synonym">Cyrtodactylus macularius</name>
    <dbReference type="NCBI Taxonomy" id="481883"/>
    <lineage>
        <taxon>Eukaryota</taxon>
        <taxon>Metazoa</taxon>
        <taxon>Chordata</taxon>
        <taxon>Craniata</taxon>
        <taxon>Vertebrata</taxon>
        <taxon>Euteleostomi</taxon>
        <taxon>Lepidosauria</taxon>
        <taxon>Squamata</taxon>
        <taxon>Bifurcata</taxon>
        <taxon>Gekkota</taxon>
        <taxon>Eublepharidae</taxon>
        <taxon>Eublepharinae</taxon>
        <taxon>Eublepharis</taxon>
    </lineage>
</organism>
<reference evidence="7" key="1">
    <citation type="submission" date="2025-08" db="UniProtKB">
        <authorList>
            <consortium name="RefSeq"/>
        </authorList>
    </citation>
    <scope>IDENTIFICATION</scope>
    <source>
        <tissue evidence="7">Blood</tissue>
    </source>
</reference>
<evidence type="ECO:0000313" key="6">
    <source>
        <dbReference type="Proteomes" id="UP001190640"/>
    </source>
</evidence>
<evidence type="ECO:0000256" key="3">
    <source>
        <dbReference type="SAM" id="MobiDB-lite"/>
    </source>
</evidence>
<dbReference type="SUPFAM" id="SSF64268">
    <property type="entry name" value="PX domain"/>
    <property type="match status" value="1"/>
</dbReference>
<keyword evidence="1 2" id="KW-0728">SH3 domain</keyword>
<dbReference type="Pfam" id="PF14604">
    <property type="entry name" value="SH3_9"/>
    <property type="match status" value="1"/>
</dbReference>
<dbReference type="PROSITE" id="PS50195">
    <property type="entry name" value="PX"/>
    <property type="match status" value="1"/>
</dbReference>
<dbReference type="SMART" id="SM00326">
    <property type="entry name" value="SH3"/>
    <property type="match status" value="2"/>
</dbReference>
<gene>
    <name evidence="7" type="primary">NOXO1</name>
</gene>
<dbReference type="InterPro" id="IPR001683">
    <property type="entry name" value="PX_dom"/>
</dbReference>
<evidence type="ECO:0000313" key="7">
    <source>
        <dbReference type="RefSeq" id="XP_054851313.1"/>
    </source>
</evidence>
<dbReference type="GO" id="GO:0042554">
    <property type="term" value="P:superoxide anion generation"/>
    <property type="evidence" value="ECO:0007669"/>
    <property type="project" value="TreeGrafter"/>
</dbReference>
<dbReference type="InterPro" id="IPR036028">
    <property type="entry name" value="SH3-like_dom_sf"/>
</dbReference>
<evidence type="ECO:0000256" key="1">
    <source>
        <dbReference type="ARBA" id="ARBA00022443"/>
    </source>
</evidence>
<dbReference type="InterPro" id="IPR001452">
    <property type="entry name" value="SH3_domain"/>
</dbReference>
<evidence type="ECO:0000259" key="5">
    <source>
        <dbReference type="PROSITE" id="PS50195"/>
    </source>
</evidence>
<dbReference type="GO" id="GO:0005737">
    <property type="term" value="C:cytoplasm"/>
    <property type="evidence" value="ECO:0007669"/>
    <property type="project" value="TreeGrafter"/>
</dbReference>
<dbReference type="FunFam" id="2.30.30.40:FF:000219">
    <property type="entry name" value="NADPH oxidase organizer 1"/>
    <property type="match status" value="1"/>
</dbReference>
<sequence>MISMAWSDSNNIIIYRTFEEFKKLHKELKRKFPIESGLLKKSDRTIPKFQAGNLRLRSDRNLSKSMDRLKLLEVYCNELLKAKAKISQGEDVTHFFEAQSRDLDPPFPENSILILPSEMEERKKDTRKPSIPTITQPVVSQSYSCIEAFETKDTTNRPFQATKGETLEVLMKDSTGWWLVENDQTQIAWFPAPYLDETEEASIPREADEEELLYYITQSYEAKNQDEHSVNVGVVVEVLEKSNNGWWLVWYNGSAGYVPSMFLRPYRNPHSKFLALANSRLCISTPNLSEATTLSRKNAPIQQKGNDWEASQLRSSNNLEGGEDAPSSQVRSLSFSEAATIAGSAPALDCDSLFNSSGNVSEERLGWAQKREVQGLGNVLQLPSGNEGSPSSLPESKEWRDSGFDEEPFACAGSSLCFPFDSGCSSGGPTVPPRPSVHEILQKCCTITKMAMQGARPRPTLPGCSLSHC</sequence>
<dbReference type="Proteomes" id="UP001190640">
    <property type="component" value="Chromosome 12"/>
</dbReference>
<evidence type="ECO:0000256" key="2">
    <source>
        <dbReference type="PROSITE-ProRule" id="PRU00192"/>
    </source>
</evidence>
<dbReference type="SUPFAM" id="SSF50044">
    <property type="entry name" value="SH3-domain"/>
    <property type="match status" value="2"/>
</dbReference>
<dbReference type="RefSeq" id="XP_054851313.1">
    <property type="nucleotide sequence ID" value="XM_054995338.1"/>
</dbReference>
<feature type="domain" description="SH3" evidence="4">
    <location>
        <begin position="209"/>
        <end position="268"/>
    </location>
</feature>
<dbReference type="Gene3D" id="3.30.1520.10">
    <property type="entry name" value="Phox-like domain"/>
    <property type="match status" value="1"/>
</dbReference>
<protein>
    <submittedName>
        <fullName evidence="7">NADPH oxidase organizer 1 isoform X1</fullName>
    </submittedName>
</protein>
<dbReference type="PANTHER" id="PTHR15706">
    <property type="entry name" value="SH3 MULTIPLE DOMAIN"/>
    <property type="match status" value="1"/>
</dbReference>
<feature type="domain" description="SH3" evidence="4">
    <location>
        <begin position="138"/>
        <end position="200"/>
    </location>
</feature>
<dbReference type="GO" id="GO:0035091">
    <property type="term" value="F:phosphatidylinositol binding"/>
    <property type="evidence" value="ECO:0007669"/>
    <property type="project" value="InterPro"/>
</dbReference>
<evidence type="ECO:0000259" key="4">
    <source>
        <dbReference type="PROSITE" id="PS50002"/>
    </source>
</evidence>
<dbReference type="Pfam" id="PF00787">
    <property type="entry name" value="PX"/>
    <property type="match status" value="1"/>
</dbReference>
<dbReference type="PANTHER" id="PTHR15706:SF10">
    <property type="entry name" value="NADPH OXIDASE ORGANIZER 1"/>
    <property type="match status" value="1"/>
</dbReference>
<proteinExistence type="predicted"/>
<dbReference type="Gene3D" id="2.30.30.40">
    <property type="entry name" value="SH3 Domains"/>
    <property type="match status" value="2"/>
</dbReference>
<dbReference type="PROSITE" id="PS50002">
    <property type="entry name" value="SH3"/>
    <property type="match status" value="2"/>
</dbReference>
<dbReference type="KEGG" id="emc:129340506"/>
<dbReference type="CTD" id="124056"/>
<feature type="region of interest" description="Disordered" evidence="3">
    <location>
        <begin position="379"/>
        <end position="400"/>
    </location>
</feature>